<sequence>MYTIINGTQTITFELQRKSRLKNTYIQVKNNAVLVKTNKTTTLKEIKTFVSQKATWILKYLEKQELRKSLGEIVTGSSIYYLGLPYNLKIEEDKNLKKCVLFFTNSEFFFKTPTQVAQEELVDTINSFYKEKVKENIAPMVRDWSKKMALTPTFVGYRKAKTRWGSCSSSDRISFNYYLMKLPMELIEYVVVYELAHIKHKNHSVDFWCLVERYLADYKQKEEKIREFERLL</sequence>
<dbReference type="CDD" id="cd07344">
    <property type="entry name" value="M48_yhfN_like"/>
    <property type="match status" value="1"/>
</dbReference>
<dbReference type="InterPro" id="IPR002725">
    <property type="entry name" value="YgjP-like_metallopeptidase"/>
</dbReference>
<keyword evidence="2" id="KW-0378">Hydrolase</keyword>
<dbReference type="PANTHER" id="PTHR30399:SF1">
    <property type="entry name" value="UTP PYROPHOSPHATASE"/>
    <property type="match status" value="1"/>
</dbReference>
<organism evidence="2">
    <name type="scientific">uncultured Sulfurovum sp</name>
    <dbReference type="NCBI Taxonomy" id="269237"/>
    <lineage>
        <taxon>Bacteria</taxon>
        <taxon>Pseudomonadati</taxon>
        <taxon>Campylobacterota</taxon>
        <taxon>Epsilonproteobacteria</taxon>
        <taxon>Campylobacterales</taxon>
        <taxon>Sulfurovaceae</taxon>
        <taxon>Sulfurovum</taxon>
        <taxon>environmental samples</taxon>
    </lineage>
</organism>
<reference evidence="2" key="1">
    <citation type="submission" date="2020-01" db="EMBL/GenBank/DDBJ databases">
        <authorList>
            <person name="Meier V. D."/>
            <person name="Meier V D."/>
        </authorList>
    </citation>
    <scope>NUCLEOTIDE SEQUENCE</scope>
    <source>
        <strain evidence="2">HLG_WM_MAG_05</strain>
    </source>
</reference>
<dbReference type="PANTHER" id="PTHR30399">
    <property type="entry name" value="UNCHARACTERIZED PROTEIN YGJP"/>
    <property type="match status" value="1"/>
</dbReference>
<dbReference type="EMBL" id="CACVAU010000044">
    <property type="protein sequence ID" value="CAA6814546.1"/>
    <property type="molecule type" value="Genomic_DNA"/>
</dbReference>
<dbReference type="Gene3D" id="3.30.2010.10">
    <property type="entry name" value="Metalloproteases ('zincins'), catalytic domain"/>
    <property type="match status" value="1"/>
</dbReference>
<dbReference type="GO" id="GO:0016787">
    <property type="term" value="F:hydrolase activity"/>
    <property type="evidence" value="ECO:0007669"/>
    <property type="project" value="UniProtKB-KW"/>
</dbReference>
<feature type="domain" description="YgjP-like metallopeptidase" evidence="1">
    <location>
        <begin position="22"/>
        <end position="226"/>
    </location>
</feature>
<accession>A0A6S6T8K1</accession>
<evidence type="ECO:0000259" key="1">
    <source>
        <dbReference type="Pfam" id="PF01863"/>
    </source>
</evidence>
<dbReference type="Pfam" id="PF01863">
    <property type="entry name" value="YgjP-like"/>
    <property type="match status" value="1"/>
</dbReference>
<dbReference type="AlphaFoldDB" id="A0A6S6T8K1"/>
<proteinExistence type="predicted"/>
<dbReference type="InterPro" id="IPR053136">
    <property type="entry name" value="UTP_pyrophosphatase-like"/>
</dbReference>
<name>A0A6S6T8K1_9BACT</name>
<protein>
    <submittedName>
        <fullName evidence="2">Predicted metal-dependent hydrolase</fullName>
    </submittedName>
</protein>
<evidence type="ECO:0000313" key="2">
    <source>
        <dbReference type="EMBL" id="CAA6814546.1"/>
    </source>
</evidence>
<gene>
    <name evidence="2" type="ORF">HELGO_WM4265</name>
</gene>